<protein>
    <submittedName>
        <fullName evidence="2">Uncharacterized protein</fullName>
    </submittedName>
</protein>
<sequence length="84" mass="8741">MQNLKKAAVVAGLLGGSVLMGLGTAQAHEGKTAACDGRASDSRCTHSESRYTTKDGTRVHVVVTREGCETEGSGNTVNCSVRYP</sequence>
<keyword evidence="3" id="KW-1185">Reference proteome</keyword>
<feature type="signal peptide" evidence="1">
    <location>
        <begin position="1"/>
        <end position="27"/>
    </location>
</feature>
<evidence type="ECO:0000313" key="2">
    <source>
        <dbReference type="EMBL" id="MEU9354193.1"/>
    </source>
</evidence>
<dbReference type="RefSeq" id="WP_359985083.1">
    <property type="nucleotide sequence ID" value="NZ_JBEZLS010000019.1"/>
</dbReference>
<accession>A0ABV3EAL4</accession>
<feature type="chain" id="PRO_5046947530" evidence="1">
    <location>
        <begin position="28"/>
        <end position="84"/>
    </location>
</feature>
<keyword evidence="1" id="KW-0732">Signal</keyword>
<organism evidence="2 3">
    <name type="scientific">Streptomyces griseoloalbus</name>
    <dbReference type="NCBI Taxonomy" id="67303"/>
    <lineage>
        <taxon>Bacteria</taxon>
        <taxon>Bacillati</taxon>
        <taxon>Actinomycetota</taxon>
        <taxon>Actinomycetes</taxon>
        <taxon>Kitasatosporales</taxon>
        <taxon>Streptomycetaceae</taxon>
        <taxon>Streptomyces</taxon>
    </lineage>
</organism>
<reference evidence="2 3" key="1">
    <citation type="submission" date="2024-06" db="EMBL/GenBank/DDBJ databases">
        <title>The Natural Products Discovery Center: Release of the First 8490 Sequenced Strains for Exploring Actinobacteria Biosynthetic Diversity.</title>
        <authorList>
            <person name="Kalkreuter E."/>
            <person name="Kautsar S.A."/>
            <person name="Yang D."/>
            <person name="Bader C.D."/>
            <person name="Teijaro C.N."/>
            <person name="Fluegel L."/>
            <person name="Davis C.M."/>
            <person name="Simpson J.R."/>
            <person name="Lauterbach L."/>
            <person name="Steele A.D."/>
            <person name="Gui C."/>
            <person name="Meng S."/>
            <person name="Li G."/>
            <person name="Viehrig K."/>
            <person name="Ye F."/>
            <person name="Su P."/>
            <person name="Kiefer A.F."/>
            <person name="Nichols A."/>
            <person name="Cepeda A.J."/>
            <person name="Yan W."/>
            <person name="Fan B."/>
            <person name="Jiang Y."/>
            <person name="Adhikari A."/>
            <person name="Zheng C.-J."/>
            <person name="Schuster L."/>
            <person name="Cowan T.M."/>
            <person name="Smanski M.J."/>
            <person name="Chevrette M.G."/>
            <person name="De Carvalho L.P.S."/>
            <person name="Shen B."/>
        </authorList>
    </citation>
    <scope>NUCLEOTIDE SEQUENCE [LARGE SCALE GENOMIC DNA]</scope>
    <source>
        <strain evidence="2 3">NPDC048274</strain>
    </source>
</reference>
<dbReference type="Proteomes" id="UP001551582">
    <property type="component" value="Unassembled WGS sequence"/>
</dbReference>
<dbReference type="EMBL" id="JBEZLS010000019">
    <property type="protein sequence ID" value="MEU9354193.1"/>
    <property type="molecule type" value="Genomic_DNA"/>
</dbReference>
<comment type="caution">
    <text evidence="2">The sequence shown here is derived from an EMBL/GenBank/DDBJ whole genome shotgun (WGS) entry which is preliminary data.</text>
</comment>
<gene>
    <name evidence="2" type="ORF">AB0D65_25280</name>
</gene>
<name>A0ABV3EAL4_9ACTN</name>
<proteinExistence type="predicted"/>
<evidence type="ECO:0000313" key="3">
    <source>
        <dbReference type="Proteomes" id="UP001551582"/>
    </source>
</evidence>
<evidence type="ECO:0000256" key="1">
    <source>
        <dbReference type="SAM" id="SignalP"/>
    </source>
</evidence>